<evidence type="ECO:0000313" key="1">
    <source>
        <dbReference type="EMBL" id="CAB5021122.1"/>
    </source>
</evidence>
<sequence length="70" mass="7311">MTCEPAPIAKRSSVALGESEIILAGTAACAGLTLRPNVEITMASAVATLKNFIKKLPQYFEGGSWANDVS</sequence>
<reference evidence="1" key="1">
    <citation type="submission" date="2020-05" db="EMBL/GenBank/DDBJ databases">
        <authorList>
            <person name="Chiriac C."/>
            <person name="Salcher M."/>
            <person name="Ghai R."/>
            <person name="Kavagutti S V."/>
        </authorList>
    </citation>
    <scope>NUCLEOTIDE SEQUENCE</scope>
</reference>
<proteinExistence type="predicted"/>
<accession>A0A6J7R2G5</accession>
<dbReference type="AlphaFoldDB" id="A0A6J7R2G5"/>
<protein>
    <submittedName>
        <fullName evidence="1">Unannotated protein</fullName>
    </submittedName>
</protein>
<gene>
    <name evidence="1" type="ORF">UFOPK4095_01017</name>
</gene>
<organism evidence="1">
    <name type="scientific">freshwater metagenome</name>
    <dbReference type="NCBI Taxonomy" id="449393"/>
    <lineage>
        <taxon>unclassified sequences</taxon>
        <taxon>metagenomes</taxon>
        <taxon>ecological metagenomes</taxon>
    </lineage>
</organism>
<dbReference type="EMBL" id="CAFBPI010000074">
    <property type="protein sequence ID" value="CAB5021122.1"/>
    <property type="molecule type" value="Genomic_DNA"/>
</dbReference>
<name>A0A6J7R2G5_9ZZZZ</name>